<feature type="region of interest" description="Disordered" evidence="1">
    <location>
        <begin position="131"/>
        <end position="157"/>
    </location>
</feature>
<evidence type="ECO:0000313" key="4">
    <source>
        <dbReference type="Proteomes" id="UP001367508"/>
    </source>
</evidence>
<evidence type="ECO:0000256" key="1">
    <source>
        <dbReference type="SAM" id="MobiDB-lite"/>
    </source>
</evidence>
<keyword evidence="2" id="KW-0812">Transmembrane</keyword>
<keyword evidence="2" id="KW-0472">Membrane</keyword>
<dbReference type="EMBL" id="JAYMYQ010000005">
    <property type="protein sequence ID" value="KAK7329230.1"/>
    <property type="molecule type" value="Genomic_DNA"/>
</dbReference>
<organism evidence="3 4">
    <name type="scientific">Canavalia gladiata</name>
    <name type="common">Sword bean</name>
    <name type="synonym">Dolichos gladiatus</name>
    <dbReference type="NCBI Taxonomy" id="3824"/>
    <lineage>
        <taxon>Eukaryota</taxon>
        <taxon>Viridiplantae</taxon>
        <taxon>Streptophyta</taxon>
        <taxon>Embryophyta</taxon>
        <taxon>Tracheophyta</taxon>
        <taxon>Spermatophyta</taxon>
        <taxon>Magnoliopsida</taxon>
        <taxon>eudicotyledons</taxon>
        <taxon>Gunneridae</taxon>
        <taxon>Pentapetalae</taxon>
        <taxon>rosids</taxon>
        <taxon>fabids</taxon>
        <taxon>Fabales</taxon>
        <taxon>Fabaceae</taxon>
        <taxon>Papilionoideae</taxon>
        <taxon>50 kb inversion clade</taxon>
        <taxon>NPAAA clade</taxon>
        <taxon>indigoferoid/millettioid clade</taxon>
        <taxon>Phaseoleae</taxon>
        <taxon>Canavalia</taxon>
    </lineage>
</organism>
<accession>A0AAN9L4C0</accession>
<keyword evidence="2" id="KW-1133">Transmembrane helix</keyword>
<dbReference type="AlphaFoldDB" id="A0AAN9L4C0"/>
<name>A0AAN9L4C0_CANGL</name>
<sequence>MWRLGFESGDEGPASQMLDHLGYPTLVLYISFVPYLYMLCGTTLFLQVPFVVWASLCMRDFKRASPFASHPSVNHVPIPCTRDFYSGDRCCPLPLLTFLVLGCLSILSLFYRVMQIVVRVKTGTEASDIMGGLKQNSRLGGSNPGTQGHGQRARPLR</sequence>
<comment type="caution">
    <text evidence="3">The sequence shown here is derived from an EMBL/GenBank/DDBJ whole genome shotgun (WGS) entry which is preliminary data.</text>
</comment>
<feature type="transmembrane region" description="Helical" evidence="2">
    <location>
        <begin position="91"/>
        <end position="111"/>
    </location>
</feature>
<evidence type="ECO:0000313" key="3">
    <source>
        <dbReference type="EMBL" id="KAK7329230.1"/>
    </source>
</evidence>
<keyword evidence="4" id="KW-1185">Reference proteome</keyword>
<evidence type="ECO:0000256" key="2">
    <source>
        <dbReference type="SAM" id="Phobius"/>
    </source>
</evidence>
<protein>
    <submittedName>
        <fullName evidence="3">Uncharacterized protein</fullName>
    </submittedName>
</protein>
<reference evidence="3 4" key="1">
    <citation type="submission" date="2024-01" db="EMBL/GenBank/DDBJ databases">
        <title>The genomes of 5 underutilized Papilionoideae crops provide insights into root nodulation and disease resistanc.</title>
        <authorList>
            <person name="Jiang F."/>
        </authorList>
    </citation>
    <scope>NUCLEOTIDE SEQUENCE [LARGE SCALE GENOMIC DNA]</scope>
    <source>
        <strain evidence="3">LVBAO_FW01</strain>
        <tissue evidence="3">Leaves</tissue>
    </source>
</reference>
<feature type="compositionally biased region" description="Polar residues" evidence="1">
    <location>
        <begin position="134"/>
        <end position="146"/>
    </location>
</feature>
<gene>
    <name evidence="3" type="ORF">VNO77_23382</name>
</gene>
<feature type="transmembrane region" description="Helical" evidence="2">
    <location>
        <begin position="26"/>
        <end position="53"/>
    </location>
</feature>
<proteinExistence type="predicted"/>
<dbReference type="Proteomes" id="UP001367508">
    <property type="component" value="Unassembled WGS sequence"/>
</dbReference>